<feature type="domain" description="Glycosyl hydrolase family 32 N-terminal" evidence="6">
    <location>
        <begin position="33"/>
        <end position="335"/>
    </location>
</feature>
<evidence type="ECO:0000256" key="5">
    <source>
        <dbReference type="SAM" id="SignalP"/>
    </source>
</evidence>
<gene>
    <name evidence="8" type="ORF">L249_4918</name>
</gene>
<comment type="caution">
    <text evidence="8">The sequence shown here is derived from an EMBL/GenBank/DDBJ whole genome shotgun (WGS) entry which is preliminary data.</text>
</comment>
<feature type="chain" id="PRO_5016892825" description="Glycosyl hydrolase family 32 N-terminal domain-containing protein" evidence="5">
    <location>
        <begin position="20"/>
        <end position="514"/>
    </location>
</feature>
<keyword evidence="5" id="KW-0732">Signal</keyword>
<dbReference type="PANTHER" id="PTHR42800">
    <property type="entry name" value="EXOINULINASE INUD (AFU_ORTHOLOGUE AFUA_5G00480)"/>
    <property type="match status" value="1"/>
</dbReference>
<dbReference type="InterPro" id="IPR013148">
    <property type="entry name" value="Glyco_hydro_32_N"/>
</dbReference>
<dbReference type="EMBL" id="LKCN02000017">
    <property type="protein sequence ID" value="RCI08851.1"/>
    <property type="molecule type" value="Genomic_DNA"/>
</dbReference>
<dbReference type="Gene3D" id="2.115.10.20">
    <property type="entry name" value="Glycosyl hydrolase domain, family 43"/>
    <property type="match status" value="1"/>
</dbReference>
<evidence type="ECO:0000256" key="2">
    <source>
        <dbReference type="ARBA" id="ARBA00022801"/>
    </source>
</evidence>
<dbReference type="GO" id="GO:0005987">
    <property type="term" value="P:sucrose catabolic process"/>
    <property type="evidence" value="ECO:0007669"/>
    <property type="project" value="TreeGrafter"/>
</dbReference>
<keyword evidence="9" id="KW-1185">Reference proteome</keyword>
<reference evidence="8 9" key="1">
    <citation type="journal article" date="2015" name="BMC Genomics">
        <title>Insights from the genome of Ophiocordyceps polyrhachis-furcata to pathogenicity and host specificity in insect fungi.</title>
        <authorList>
            <person name="Wichadakul D."/>
            <person name="Kobmoo N."/>
            <person name="Ingsriswang S."/>
            <person name="Tangphatsornruang S."/>
            <person name="Chantasingh D."/>
            <person name="Luangsa-ard J.J."/>
            <person name="Eurwilaichitr L."/>
        </authorList>
    </citation>
    <scope>NUCLEOTIDE SEQUENCE [LARGE SCALE GENOMIC DNA]</scope>
    <source>
        <strain evidence="8 9">BCC 54312</strain>
    </source>
</reference>
<proteinExistence type="inferred from homology"/>
<dbReference type="SMART" id="SM00640">
    <property type="entry name" value="Glyco_32"/>
    <property type="match status" value="1"/>
</dbReference>
<dbReference type="InterPro" id="IPR013189">
    <property type="entry name" value="Glyco_hydro_32_C"/>
</dbReference>
<dbReference type="InterPro" id="IPR013320">
    <property type="entry name" value="ConA-like_dom_sf"/>
</dbReference>
<dbReference type="AlphaFoldDB" id="A0A367L340"/>
<dbReference type="Pfam" id="PF00251">
    <property type="entry name" value="Glyco_hydro_32N"/>
    <property type="match status" value="1"/>
</dbReference>
<sequence>MTALQLLLLLLLPTTSVTASDPLYSGVYRPQVHFSPPRNFMNDPNGLFRSPKDGTWHLYYQYNPTGLVAGNQHWGHATSPDLYHWTNQPIALSPPNNQTFVWSGSCVVDVNNTSGFFPNQHDGVVAIYTLAGPDRQSQAISYSRDGGYSFTAYDGNPVIPGNSSQFRDPKVIRYQDHWLMTVAYPTDFAIGLFTSHNLVDWTPVSNFSLHGLLGLQWECPNLVRVPEVDHATGRRLDDTWLLVVSVNPGSPLGGSVTQYFPGSFNGTHFEAVDSAVRFADFAKDYYAGQFFYGVPDQEAVFISWASNWQYAEAVPTAAEGWRSAMSLPRRTALTRAPAVGWKLVSQPYDLSPVLAGQLLSQPNVANNALTLDFASVQSNALYWEANVTGLSGFPPAASLNVSFTSSRSGERLDAGYFIGSGAFFLDRSQLRAFQSPFFTDKFSVAAPRQSGSSWSITGVFDRSLVELFLDRGVDSATAVFFSDQPLTNMVIASSGLPDEARVSVRVNALRSVWS</sequence>
<evidence type="ECO:0000259" key="6">
    <source>
        <dbReference type="Pfam" id="PF00251"/>
    </source>
</evidence>
<dbReference type="GO" id="GO:0000324">
    <property type="term" value="C:fungal-type vacuole"/>
    <property type="evidence" value="ECO:0007669"/>
    <property type="project" value="TreeGrafter"/>
</dbReference>
<name>A0A367L340_9HYPO</name>
<dbReference type="InterPro" id="IPR018053">
    <property type="entry name" value="Glyco_hydro_32_AS"/>
</dbReference>
<evidence type="ECO:0000313" key="8">
    <source>
        <dbReference type="EMBL" id="RCI08851.1"/>
    </source>
</evidence>
<evidence type="ECO:0008006" key="10">
    <source>
        <dbReference type="Google" id="ProtNLM"/>
    </source>
</evidence>
<dbReference type="CDD" id="cd18622">
    <property type="entry name" value="GH32_Inu-like"/>
    <property type="match status" value="1"/>
</dbReference>
<comment type="similarity">
    <text evidence="1 4">Belongs to the glycosyl hydrolase 32 family.</text>
</comment>
<dbReference type="Proteomes" id="UP000253664">
    <property type="component" value="Unassembled WGS sequence"/>
</dbReference>
<protein>
    <recommendedName>
        <fullName evidence="10">Glycosyl hydrolase family 32 N-terminal domain-containing protein</fullName>
    </recommendedName>
</protein>
<evidence type="ECO:0000313" key="9">
    <source>
        <dbReference type="Proteomes" id="UP000253664"/>
    </source>
</evidence>
<dbReference type="Gene3D" id="2.60.120.560">
    <property type="entry name" value="Exo-inulinase, domain 1"/>
    <property type="match status" value="1"/>
</dbReference>
<feature type="domain" description="Glycosyl hydrolase family 32 C-terminal" evidence="7">
    <location>
        <begin position="399"/>
        <end position="495"/>
    </location>
</feature>
<evidence type="ECO:0000259" key="7">
    <source>
        <dbReference type="Pfam" id="PF08244"/>
    </source>
</evidence>
<evidence type="ECO:0000256" key="4">
    <source>
        <dbReference type="RuleBase" id="RU362110"/>
    </source>
</evidence>
<evidence type="ECO:0000256" key="1">
    <source>
        <dbReference type="ARBA" id="ARBA00009902"/>
    </source>
</evidence>
<dbReference type="PROSITE" id="PS00609">
    <property type="entry name" value="GLYCOSYL_HYDROL_F32"/>
    <property type="match status" value="1"/>
</dbReference>
<dbReference type="FunFam" id="2.115.10.20:FF:000002">
    <property type="entry name" value="Invertase 2"/>
    <property type="match status" value="1"/>
</dbReference>
<organism evidence="8 9">
    <name type="scientific">Ophiocordyceps polyrhachis-furcata BCC 54312</name>
    <dbReference type="NCBI Taxonomy" id="1330021"/>
    <lineage>
        <taxon>Eukaryota</taxon>
        <taxon>Fungi</taxon>
        <taxon>Dikarya</taxon>
        <taxon>Ascomycota</taxon>
        <taxon>Pezizomycotina</taxon>
        <taxon>Sordariomycetes</taxon>
        <taxon>Hypocreomycetidae</taxon>
        <taxon>Hypocreales</taxon>
        <taxon>Ophiocordycipitaceae</taxon>
        <taxon>Ophiocordyceps</taxon>
    </lineage>
</organism>
<dbReference type="OrthoDB" id="202537at2759"/>
<dbReference type="GO" id="GO:0004575">
    <property type="term" value="F:sucrose alpha-glucosidase activity"/>
    <property type="evidence" value="ECO:0007669"/>
    <property type="project" value="TreeGrafter"/>
</dbReference>
<dbReference type="Pfam" id="PF08244">
    <property type="entry name" value="Glyco_hydro_32C"/>
    <property type="match status" value="1"/>
</dbReference>
<accession>A0A367L340</accession>
<dbReference type="PANTHER" id="PTHR42800:SF2">
    <property type="entry name" value="INVERTASE-RELATED"/>
    <property type="match status" value="1"/>
</dbReference>
<dbReference type="InterPro" id="IPR001362">
    <property type="entry name" value="Glyco_hydro_32"/>
</dbReference>
<evidence type="ECO:0000256" key="3">
    <source>
        <dbReference type="ARBA" id="ARBA00023295"/>
    </source>
</evidence>
<feature type="signal peptide" evidence="5">
    <location>
        <begin position="1"/>
        <end position="19"/>
    </location>
</feature>
<dbReference type="SUPFAM" id="SSF49899">
    <property type="entry name" value="Concanavalin A-like lectins/glucanases"/>
    <property type="match status" value="1"/>
</dbReference>
<dbReference type="STRING" id="1330021.A0A367L340"/>
<keyword evidence="3 4" id="KW-0326">Glycosidase</keyword>
<dbReference type="SUPFAM" id="SSF75005">
    <property type="entry name" value="Arabinanase/levansucrase/invertase"/>
    <property type="match status" value="1"/>
</dbReference>
<dbReference type="InterPro" id="IPR023296">
    <property type="entry name" value="Glyco_hydro_beta-prop_sf"/>
</dbReference>
<keyword evidence="2 4" id="KW-0378">Hydrolase</keyword>